<dbReference type="EMBL" id="JAJAPW010000001">
    <property type="protein sequence ID" value="MCB4797496.1"/>
    <property type="molecule type" value="Genomic_DNA"/>
</dbReference>
<evidence type="ECO:0000256" key="1">
    <source>
        <dbReference type="SAM" id="Phobius"/>
    </source>
</evidence>
<keyword evidence="1" id="KW-0472">Membrane</keyword>
<name>A0A9X1HXP7_9FLAO</name>
<evidence type="ECO:0000313" key="3">
    <source>
        <dbReference type="EMBL" id="MCB4797496.1"/>
    </source>
</evidence>
<protein>
    <submittedName>
        <fullName evidence="3">Acyltransferase family protein</fullName>
    </submittedName>
</protein>
<keyword evidence="3" id="KW-0808">Transferase</keyword>
<dbReference type="RefSeq" id="WP_226540169.1">
    <property type="nucleotide sequence ID" value="NZ_JAJAPW010000001.1"/>
</dbReference>
<accession>A0A9X1HXP7</accession>
<dbReference type="GO" id="GO:0016747">
    <property type="term" value="F:acyltransferase activity, transferring groups other than amino-acyl groups"/>
    <property type="evidence" value="ECO:0007669"/>
    <property type="project" value="InterPro"/>
</dbReference>
<evidence type="ECO:0000313" key="4">
    <source>
        <dbReference type="Proteomes" id="UP001139199"/>
    </source>
</evidence>
<dbReference type="Pfam" id="PF01757">
    <property type="entry name" value="Acyl_transf_3"/>
    <property type="match status" value="1"/>
</dbReference>
<comment type="caution">
    <text evidence="3">The sequence shown here is derived from an EMBL/GenBank/DDBJ whole genome shotgun (WGS) entry which is preliminary data.</text>
</comment>
<sequence length="101" mass="11751">MQPITTSKERIYGLDLVRAIAILLILSSHSTILIFQDSELKSIKFNQFFGTVGVNVFFVLSGFNKFLILLSYWVLSFMLAYLMFNYLEKTILKFRDRNINA</sequence>
<keyword evidence="1" id="KW-1133">Transmembrane helix</keyword>
<keyword evidence="4" id="KW-1185">Reference proteome</keyword>
<keyword evidence="1" id="KW-0812">Transmembrane</keyword>
<evidence type="ECO:0000259" key="2">
    <source>
        <dbReference type="Pfam" id="PF01757"/>
    </source>
</evidence>
<dbReference type="Proteomes" id="UP001139199">
    <property type="component" value="Unassembled WGS sequence"/>
</dbReference>
<gene>
    <name evidence="3" type="ORF">LG649_01480</name>
</gene>
<keyword evidence="3" id="KW-0012">Acyltransferase</keyword>
<feature type="domain" description="Acyltransferase 3" evidence="2">
    <location>
        <begin position="11"/>
        <end position="65"/>
    </location>
</feature>
<organism evidence="3 4">
    <name type="scientific">Neotamlana laminarinivorans</name>
    <dbReference type="NCBI Taxonomy" id="2883124"/>
    <lineage>
        <taxon>Bacteria</taxon>
        <taxon>Pseudomonadati</taxon>
        <taxon>Bacteroidota</taxon>
        <taxon>Flavobacteriia</taxon>
        <taxon>Flavobacteriales</taxon>
        <taxon>Flavobacteriaceae</taxon>
        <taxon>Neotamlana</taxon>
    </lineage>
</organism>
<feature type="transmembrane region" description="Helical" evidence="1">
    <location>
        <begin position="16"/>
        <end position="35"/>
    </location>
</feature>
<reference evidence="3" key="1">
    <citation type="submission" date="2021-10" db="EMBL/GenBank/DDBJ databases">
        <title>Tamlana sargassums sp. nov., and Tamlana laminarinivorans sp. nov., two new bacteria isolated from the brown alga.</title>
        <authorList>
            <person name="Li J."/>
        </authorList>
    </citation>
    <scope>NUCLEOTIDE SEQUENCE</scope>
    <source>
        <strain evidence="3">PT2-4</strain>
    </source>
</reference>
<proteinExistence type="predicted"/>
<dbReference type="AlphaFoldDB" id="A0A9X1HXP7"/>
<feature type="transmembrane region" description="Helical" evidence="1">
    <location>
        <begin position="69"/>
        <end position="87"/>
    </location>
</feature>
<dbReference type="InterPro" id="IPR002656">
    <property type="entry name" value="Acyl_transf_3_dom"/>
</dbReference>